<gene>
    <name evidence="3" type="ORF">SEMRO_94_G048830.1</name>
</gene>
<feature type="transmembrane region" description="Helical" evidence="2">
    <location>
        <begin position="56"/>
        <end position="76"/>
    </location>
</feature>
<dbReference type="Proteomes" id="UP001153069">
    <property type="component" value="Unassembled WGS sequence"/>
</dbReference>
<accession>A0A9N8DF36</accession>
<protein>
    <submittedName>
        <fullName evidence="3">Uncharacterized protein</fullName>
    </submittedName>
</protein>
<reference evidence="3" key="1">
    <citation type="submission" date="2020-06" db="EMBL/GenBank/DDBJ databases">
        <authorList>
            <consortium name="Plant Systems Biology data submission"/>
        </authorList>
    </citation>
    <scope>NUCLEOTIDE SEQUENCE</scope>
    <source>
        <strain evidence="3">D6</strain>
    </source>
</reference>
<evidence type="ECO:0000256" key="2">
    <source>
        <dbReference type="SAM" id="Phobius"/>
    </source>
</evidence>
<evidence type="ECO:0000313" key="3">
    <source>
        <dbReference type="EMBL" id="CAB9500871.1"/>
    </source>
</evidence>
<proteinExistence type="predicted"/>
<dbReference type="InterPro" id="IPR046341">
    <property type="entry name" value="SET_dom_sf"/>
</dbReference>
<dbReference type="Gene3D" id="2.170.270.10">
    <property type="entry name" value="SET domain"/>
    <property type="match status" value="1"/>
</dbReference>
<keyword evidence="2" id="KW-0472">Membrane</keyword>
<evidence type="ECO:0000313" key="4">
    <source>
        <dbReference type="Proteomes" id="UP001153069"/>
    </source>
</evidence>
<keyword evidence="2" id="KW-0812">Transmembrane</keyword>
<dbReference type="EMBL" id="CAICTM010000093">
    <property type="protein sequence ID" value="CAB9500871.1"/>
    <property type="molecule type" value="Genomic_DNA"/>
</dbReference>
<comment type="caution">
    <text evidence="3">The sequence shown here is derived from an EMBL/GenBank/DDBJ whole genome shotgun (WGS) entry which is preliminary data.</text>
</comment>
<sequence length="546" mass="61249">MTDPKDDDHPSDDSDDDDKTLTDKEAEARAIRFAQRHGIILNKDDNPNKIKFKANIWQVLAVPGIFVFIIFVGLLGSSDWGTTPVYKGPDKLDAIMDFIEARAEMIYKERGGAMSNFANANCTLFLGMSTIPWSGMSLFAGRDYAKGEVVISAAHFLPLYDSRDGSTYTLSLQQYAFLLKHHHLVANVDGTTFWNETDDNNDNNHTDYSLRASKQIHAGDELFLPFTSHPHSKLPLDTTTTTNPTGVFDDIPTQPEYDLAEEIIRDTLLSFPMKRGRIMVNDKEIEKTLVLVYKVARKLNPKVLRFLPSTKRELDPWISFIRRAEPFGKAALQEKSMNALEMNAQCMSHHNQNANRELLQHDGDSDVSLLATQQFLNGTTVFASPLLLLPLGRKNEARRCASVDHAVVDDDQEECIMPPEGEELVEEEGIVVSQKQANKYCFQQAHLPFLLCPLSPAAMLITSSAGTEPPNVEFQWSRRIKRRNTKALAMSPEQVAQELLYSTKLFMEVVALREIQEGEKLIADMSEDTIATLLAWNNVTAVNGEG</sequence>
<feature type="region of interest" description="Disordered" evidence="1">
    <location>
        <begin position="1"/>
        <end position="22"/>
    </location>
</feature>
<keyword evidence="2" id="KW-1133">Transmembrane helix</keyword>
<dbReference type="SUPFAM" id="SSF82199">
    <property type="entry name" value="SET domain"/>
    <property type="match status" value="1"/>
</dbReference>
<evidence type="ECO:0000256" key="1">
    <source>
        <dbReference type="SAM" id="MobiDB-lite"/>
    </source>
</evidence>
<feature type="compositionally biased region" description="Basic and acidic residues" evidence="1">
    <location>
        <begin position="1"/>
        <end position="12"/>
    </location>
</feature>
<dbReference type="AlphaFoldDB" id="A0A9N8DF36"/>
<dbReference type="OrthoDB" id="56427at2759"/>
<name>A0A9N8DF36_9STRA</name>
<organism evidence="3 4">
    <name type="scientific">Seminavis robusta</name>
    <dbReference type="NCBI Taxonomy" id="568900"/>
    <lineage>
        <taxon>Eukaryota</taxon>
        <taxon>Sar</taxon>
        <taxon>Stramenopiles</taxon>
        <taxon>Ochrophyta</taxon>
        <taxon>Bacillariophyta</taxon>
        <taxon>Bacillariophyceae</taxon>
        <taxon>Bacillariophycidae</taxon>
        <taxon>Naviculales</taxon>
        <taxon>Naviculaceae</taxon>
        <taxon>Seminavis</taxon>
    </lineage>
</organism>
<keyword evidence="4" id="KW-1185">Reference proteome</keyword>